<keyword evidence="6" id="KW-0449">Lipoprotein</keyword>
<accession>A0A506UKE1</accession>
<organism evidence="8 9">
    <name type="scientific">Oecophyllibacter saccharovorans</name>
    <dbReference type="NCBI Taxonomy" id="2558360"/>
    <lineage>
        <taxon>Bacteria</taxon>
        <taxon>Pseudomonadati</taxon>
        <taxon>Pseudomonadota</taxon>
        <taxon>Alphaproteobacteria</taxon>
        <taxon>Acetobacterales</taxon>
        <taxon>Acetobacteraceae</taxon>
        <taxon>Oecophyllibacter</taxon>
    </lineage>
</organism>
<evidence type="ECO:0000256" key="4">
    <source>
        <dbReference type="ARBA" id="ARBA00023136"/>
    </source>
</evidence>
<sequence length="320" mass="34462">MTRFPDSDSAAPEILSQQHSGFPRRRLLQALALSALGLFIGNSLAGAQASEAPAPLNPPKTLRIGIMSGEDEDIWAVVAKNAAREGLRLKIVPFSDYTAPNQALDEHDIDANAFQHLPYLQAQNKAHNYHFVPVGNTFFQPIGLYSHHYHAPADLPHGARIGLPNDPSNEGRALRMLQAMGLISVAPEAGLFPTALDVSTNPHDLQFQELDAGVIGRSLPDLDAAVVNTDWAYKAGIDVRKDRIGTETMKDNPYVNFIAVNASDAKAPWVPLLVRAFQQPDVRAEIEKVYHGTTVPGWTEAGQEAATTAGGPGSDGKTPS</sequence>
<evidence type="ECO:0000256" key="1">
    <source>
        <dbReference type="ARBA" id="ARBA00004635"/>
    </source>
</evidence>
<dbReference type="PROSITE" id="PS51318">
    <property type="entry name" value="TAT"/>
    <property type="match status" value="1"/>
</dbReference>
<gene>
    <name evidence="8" type="ORF">E3202_04240</name>
</gene>
<dbReference type="EMBL" id="SORZ01000002">
    <property type="protein sequence ID" value="TPW33814.1"/>
    <property type="molecule type" value="Genomic_DNA"/>
</dbReference>
<protein>
    <submittedName>
        <fullName evidence="8">MetQ/NlpA family ABC transporter substrate-binding protein</fullName>
    </submittedName>
</protein>
<dbReference type="RefSeq" id="WP_165599579.1">
    <property type="nucleotide sequence ID" value="NZ_SORY01000002.1"/>
</dbReference>
<name>A0A506UKE1_9PROT</name>
<reference evidence="8 9" key="1">
    <citation type="submission" date="2019-03" db="EMBL/GenBank/DDBJ databases">
        <title>The complete genome sequence of Neokomagataea sp. Jb2 NBRC113641.</title>
        <authorList>
            <person name="Chua K.-O."/>
            <person name="Chan K.-G."/>
            <person name="See-Too W.-S."/>
        </authorList>
    </citation>
    <scope>NUCLEOTIDE SEQUENCE [LARGE SCALE GENOMIC DNA]</scope>
    <source>
        <strain evidence="8 9">Jb2</strain>
    </source>
</reference>
<dbReference type="Proteomes" id="UP000315037">
    <property type="component" value="Unassembled WGS sequence"/>
</dbReference>
<dbReference type="CDD" id="cd13598">
    <property type="entry name" value="PBP2_lipoprotein_IlpA_like"/>
    <property type="match status" value="1"/>
</dbReference>
<dbReference type="Gene3D" id="3.40.190.10">
    <property type="entry name" value="Periplasmic binding protein-like II"/>
    <property type="match status" value="2"/>
</dbReference>
<keyword evidence="5" id="KW-0564">Palmitate</keyword>
<comment type="similarity">
    <text evidence="2">Belongs to the NlpA lipoprotein family.</text>
</comment>
<feature type="region of interest" description="Disordered" evidence="7">
    <location>
        <begin position="297"/>
        <end position="320"/>
    </location>
</feature>
<evidence type="ECO:0000256" key="6">
    <source>
        <dbReference type="ARBA" id="ARBA00023288"/>
    </source>
</evidence>
<dbReference type="AlphaFoldDB" id="A0A506UKE1"/>
<keyword evidence="9" id="KW-1185">Reference proteome</keyword>
<evidence type="ECO:0000313" key="9">
    <source>
        <dbReference type="Proteomes" id="UP000315037"/>
    </source>
</evidence>
<evidence type="ECO:0000256" key="3">
    <source>
        <dbReference type="ARBA" id="ARBA00022729"/>
    </source>
</evidence>
<dbReference type="GO" id="GO:0016020">
    <property type="term" value="C:membrane"/>
    <property type="evidence" value="ECO:0007669"/>
    <property type="project" value="UniProtKB-SubCell"/>
</dbReference>
<evidence type="ECO:0000256" key="7">
    <source>
        <dbReference type="SAM" id="MobiDB-lite"/>
    </source>
</evidence>
<comment type="subcellular location">
    <subcellularLocation>
        <location evidence="1">Membrane</location>
        <topology evidence="1">Lipid-anchor</topology>
    </subcellularLocation>
</comment>
<keyword evidence="4" id="KW-0472">Membrane</keyword>
<feature type="compositionally biased region" description="Low complexity" evidence="7">
    <location>
        <begin position="297"/>
        <end position="309"/>
    </location>
</feature>
<dbReference type="PANTHER" id="PTHR30429:SF1">
    <property type="entry name" value="D-METHIONINE-BINDING LIPOPROTEIN METQ-RELATED"/>
    <property type="match status" value="1"/>
</dbReference>
<proteinExistence type="inferred from homology"/>
<keyword evidence="3" id="KW-0732">Signal</keyword>
<evidence type="ECO:0000256" key="5">
    <source>
        <dbReference type="ARBA" id="ARBA00023139"/>
    </source>
</evidence>
<comment type="caution">
    <text evidence="8">The sequence shown here is derived from an EMBL/GenBank/DDBJ whole genome shotgun (WGS) entry which is preliminary data.</text>
</comment>
<evidence type="ECO:0000313" key="8">
    <source>
        <dbReference type="EMBL" id="TPW33814.1"/>
    </source>
</evidence>
<dbReference type="Pfam" id="PF03180">
    <property type="entry name" value="Lipoprotein_9"/>
    <property type="match status" value="1"/>
</dbReference>
<dbReference type="InterPro" id="IPR004872">
    <property type="entry name" value="Lipoprotein_NlpA"/>
</dbReference>
<evidence type="ECO:0000256" key="2">
    <source>
        <dbReference type="ARBA" id="ARBA00008973"/>
    </source>
</evidence>
<dbReference type="PANTHER" id="PTHR30429">
    <property type="entry name" value="D-METHIONINE-BINDING LIPOPROTEIN METQ"/>
    <property type="match status" value="1"/>
</dbReference>
<dbReference type="SUPFAM" id="SSF53850">
    <property type="entry name" value="Periplasmic binding protein-like II"/>
    <property type="match status" value="1"/>
</dbReference>
<dbReference type="PIRSF" id="PIRSF002854">
    <property type="entry name" value="MetQ"/>
    <property type="match status" value="1"/>
</dbReference>
<dbReference type="InterPro" id="IPR006311">
    <property type="entry name" value="TAT_signal"/>
</dbReference>